<dbReference type="AlphaFoldDB" id="D0KXQ7"/>
<dbReference type="Proteomes" id="UP000009102">
    <property type="component" value="Chromosome"/>
</dbReference>
<dbReference type="eggNOG" id="ENOG502ZGUX">
    <property type="taxonomic scope" value="Bacteria"/>
</dbReference>
<evidence type="ECO:0000313" key="1">
    <source>
        <dbReference type="EMBL" id="ACX95230.1"/>
    </source>
</evidence>
<keyword evidence="2" id="KW-1185">Reference proteome</keyword>
<organism evidence="1 2">
    <name type="scientific">Halothiobacillus neapolitanus (strain ATCC 23641 / DSM 15147 / CIP 104769 / NCIMB 8539 / c2)</name>
    <name type="common">Thiobacillus neapolitanus</name>
    <dbReference type="NCBI Taxonomy" id="555778"/>
    <lineage>
        <taxon>Bacteria</taxon>
        <taxon>Pseudomonadati</taxon>
        <taxon>Pseudomonadota</taxon>
        <taxon>Gammaproteobacteria</taxon>
        <taxon>Chromatiales</taxon>
        <taxon>Halothiobacillaceae</taxon>
        <taxon>Halothiobacillus</taxon>
    </lineage>
</organism>
<reference evidence="1 2" key="1">
    <citation type="submission" date="2009-10" db="EMBL/GenBank/DDBJ databases">
        <title>Complete sequence of Halothiobacillus neapolitanus c2.</title>
        <authorList>
            <consortium name="US DOE Joint Genome Institute"/>
            <person name="Lucas S."/>
            <person name="Copeland A."/>
            <person name="Lapidus A."/>
            <person name="Glavina del Rio T."/>
            <person name="Tice H."/>
            <person name="Bruce D."/>
            <person name="Goodwin L."/>
            <person name="Pitluck S."/>
            <person name="Davenport K."/>
            <person name="Brettin T."/>
            <person name="Detter J.C."/>
            <person name="Han C."/>
            <person name="Tapia R."/>
            <person name="Larimer F."/>
            <person name="Land M."/>
            <person name="Hauser L."/>
            <person name="Kyrpides N."/>
            <person name="Mikhailova N."/>
            <person name="Kerfeld C."/>
            <person name="Cannon G."/>
            <person name="Heinhort S."/>
        </authorList>
    </citation>
    <scope>NUCLEOTIDE SEQUENCE [LARGE SCALE GENOMIC DNA]</scope>
    <source>
        <strain evidence="2">ATCC 23641 / c2</strain>
    </source>
</reference>
<protein>
    <submittedName>
        <fullName evidence="1">Uncharacterized protein</fullName>
    </submittedName>
</protein>
<gene>
    <name evidence="1" type="ordered locus">Hneap_0369</name>
</gene>
<evidence type="ECO:0000313" key="2">
    <source>
        <dbReference type="Proteomes" id="UP000009102"/>
    </source>
</evidence>
<dbReference type="EMBL" id="CP001801">
    <property type="protein sequence ID" value="ACX95230.1"/>
    <property type="molecule type" value="Genomic_DNA"/>
</dbReference>
<dbReference type="KEGG" id="hna:Hneap_0369"/>
<accession>D0KXQ7</accession>
<dbReference type="HOGENOM" id="CLU_2246213_0_0_6"/>
<proteinExistence type="predicted"/>
<sequence>MVKIDDWNDPKLMEAILIWTGYGDSMSPRRDSSMVVQRFGSEATKWISLIELLEDEFYESKANFESANMQEMSAMVIADFRKKYPEVPDEITKALAWCYTFDNR</sequence>
<dbReference type="STRING" id="555778.Hneap_0369"/>
<name>D0KXQ7_HALNC</name>